<dbReference type="PANTHER" id="PTHR20884">
    <property type="entry name" value="GDP-D-GLUCOSE PHOSPHORYLASE 1"/>
    <property type="match status" value="1"/>
</dbReference>
<evidence type="ECO:0000313" key="3">
    <source>
        <dbReference type="Proteomes" id="UP000007799"/>
    </source>
</evidence>
<dbReference type="AlphaFoldDB" id="F2U6X3"/>
<dbReference type="PANTHER" id="PTHR20884:SF8">
    <property type="entry name" value="GDP-D-GLUCOSE PHOSPHORYLASE 1"/>
    <property type="match status" value="1"/>
</dbReference>
<feature type="domain" description="GDPGP1-like N-terminal" evidence="1">
    <location>
        <begin position="56"/>
        <end position="234"/>
    </location>
</feature>
<organism evidence="3">
    <name type="scientific">Salpingoeca rosetta (strain ATCC 50818 / BSB-021)</name>
    <dbReference type="NCBI Taxonomy" id="946362"/>
    <lineage>
        <taxon>Eukaryota</taxon>
        <taxon>Choanoflagellata</taxon>
        <taxon>Craspedida</taxon>
        <taxon>Salpingoecidae</taxon>
        <taxon>Salpingoeca</taxon>
    </lineage>
</organism>
<dbReference type="GeneID" id="16075689"/>
<dbReference type="GO" id="GO:0005085">
    <property type="term" value="F:guanyl-nucleotide exchange factor activity"/>
    <property type="evidence" value="ECO:0007669"/>
    <property type="project" value="UniProtKB-KW"/>
</dbReference>
<evidence type="ECO:0000259" key="1">
    <source>
        <dbReference type="Pfam" id="PF26217"/>
    </source>
</evidence>
<evidence type="ECO:0000313" key="2">
    <source>
        <dbReference type="EMBL" id="EGD83605.1"/>
    </source>
</evidence>
<dbReference type="RefSeq" id="XP_004995109.1">
    <property type="nucleotide sequence ID" value="XM_004995052.1"/>
</dbReference>
<dbReference type="GO" id="GO:0016787">
    <property type="term" value="F:hydrolase activity"/>
    <property type="evidence" value="ECO:0007669"/>
    <property type="project" value="UniProtKB-KW"/>
</dbReference>
<proteinExistence type="predicted"/>
<dbReference type="InterPro" id="IPR026506">
    <property type="entry name" value="GDPGP"/>
</dbReference>
<dbReference type="KEGG" id="sre:PTSG_04213"/>
<protein>
    <recommendedName>
        <fullName evidence="1">GDPGP1-like N-terminal domain-containing protein</fullName>
    </recommendedName>
</protein>
<keyword evidence="3" id="KW-1185">Reference proteome</keyword>
<dbReference type="Proteomes" id="UP000007799">
    <property type="component" value="Unassembled WGS sequence"/>
</dbReference>
<dbReference type="OrthoDB" id="417175at2759"/>
<dbReference type="GO" id="GO:0006006">
    <property type="term" value="P:glucose metabolic process"/>
    <property type="evidence" value="ECO:0007669"/>
    <property type="project" value="TreeGrafter"/>
</dbReference>
<gene>
    <name evidence="2" type="ORF">PTSG_04213</name>
</gene>
<dbReference type="EMBL" id="GL832963">
    <property type="protein sequence ID" value="EGD83605.1"/>
    <property type="molecule type" value="Genomic_DNA"/>
</dbReference>
<dbReference type="GO" id="GO:0080048">
    <property type="term" value="F:GDP-D-glucose phosphorylase activity"/>
    <property type="evidence" value="ECO:0007669"/>
    <property type="project" value="UniProtKB-EC"/>
</dbReference>
<sequence length="376" mass="42026">MMRRSSVVLFVAVGLIVVGTALLSLYINTAQRVVPLEAVCSGADAVRVHPLEAPMLEQLLKQQWTAKAADEHVMPNVPANLLTRTMHTEMGDVLFVHNPERLHKRVTQQSRRQSAKVNLRRPFDPRDFHFGKVSLNEFLFVMTDDANAHDECTAFSDIQAFHRPVHAVLVNKSPLSKYSGLLVPFLREQRNQVMTADALLVGLGFANRLQGSGIRVGFNSLYAGASVNHLHFQFWWDTHALPIELAEMTTVTATDRLLVERDAGYLSSFLRFTYDRAAPGVVVEALMPALQHLTRRNTPYNLVLVPGMVYLLPRQPMLKQLGSINVGFPEVSGTPLVPSHDDFVALTAEDVVRHWTTHVRVPSTVFDELVDIIVDS</sequence>
<dbReference type="InParanoid" id="F2U6X3"/>
<name>F2U6X3_SALR5</name>
<dbReference type="GO" id="GO:0000166">
    <property type="term" value="F:nucleotide binding"/>
    <property type="evidence" value="ECO:0007669"/>
    <property type="project" value="UniProtKB-KW"/>
</dbReference>
<dbReference type="FunCoup" id="F2U6X3">
    <property type="interactions" value="331"/>
</dbReference>
<reference evidence="2" key="1">
    <citation type="submission" date="2009-08" db="EMBL/GenBank/DDBJ databases">
        <title>Annotation of Salpingoeca rosetta.</title>
        <authorList>
            <consortium name="The Broad Institute Genome Sequencing Platform"/>
            <person name="Russ C."/>
            <person name="Cuomo C."/>
            <person name="Burger G."/>
            <person name="Gray M.W."/>
            <person name="Holland P.W.H."/>
            <person name="King N."/>
            <person name="Lang F.B.F."/>
            <person name="Roger A.J."/>
            <person name="Ruiz-Trillo I."/>
            <person name="Young S.K."/>
            <person name="Zeng Q."/>
            <person name="Gargeya S."/>
            <person name="Alvarado L."/>
            <person name="Berlin A."/>
            <person name="Chapman S.B."/>
            <person name="Chen Z."/>
            <person name="Freedman E."/>
            <person name="Gellesch M."/>
            <person name="Goldberg J."/>
            <person name="Griggs A."/>
            <person name="Gujja S."/>
            <person name="Heilman E."/>
            <person name="Heiman D."/>
            <person name="Howarth C."/>
            <person name="Mehta T."/>
            <person name="Neiman D."/>
            <person name="Pearson M."/>
            <person name="Roberts A."/>
            <person name="Saif S."/>
            <person name="Shea T."/>
            <person name="Shenoy N."/>
            <person name="Sisk P."/>
            <person name="Stolte C."/>
            <person name="Sykes S."/>
            <person name="White J."/>
            <person name="Yandava C."/>
            <person name="Haas B."/>
            <person name="Nusbaum C."/>
            <person name="Birren B."/>
        </authorList>
    </citation>
    <scope>NUCLEOTIDE SEQUENCE [LARGE SCALE GENOMIC DNA]</scope>
    <source>
        <strain evidence="2">ATCC 50818</strain>
    </source>
</reference>
<dbReference type="OMA" id="NNEDWDG"/>
<dbReference type="Pfam" id="PF26217">
    <property type="entry name" value="GDPGP1_N"/>
    <property type="match status" value="1"/>
</dbReference>
<dbReference type="InterPro" id="IPR058866">
    <property type="entry name" value="GDPGP1_N"/>
</dbReference>
<accession>F2U6X3</accession>
<dbReference type="eggNOG" id="KOG2720">
    <property type="taxonomic scope" value="Eukaryota"/>
</dbReference>
<dbReference type="STRING" id="946362.F2U6X3"/>
<dbReference type="GO" id="GO:0005737">
    <property type="term" value="C:cytoplasm"/>
    <property type="evidence" value="ECO:0007669"/>
    <property type="project" value="UniProtKB-SubCell"/>
</dbReference>